<reference evidence="3 4" key="1">
    <citation type="journal article" date="2012" name="Science">
        <title>The Paleozoic origin of enzymatic lignin decomposition reconstructed from 31 fungal genomes.</title>
        <authorList>
            <person name="Floudas D."/>
            <person name="Binder M."/>
            <person name="Riley R."/>
            <person name="Barry K."/>
            <person name="Blanchette R.A."/>
            <person name="Henrissat B."/>
            <person name="Martinez A.T."/>
            <person name="Otillar R."/>
            <person name="Spatafora J.W."/>
            <person name="Yadav J.S."/>
            <person name="Aerts A."/>
            <person name="Benoit I."/>
            <person name="Boyd A."/>
            <person name="Carlson A."/>
            <person name="Copeland A."/>
            <person name="Coutinho P.M."/>
            <person name="de Vries R.P."/>
            <person name="Ferreira P."/>
            <person name="Findley K."/>
            <person name="Foster B."/>
            <person name="Gaskell J."/>
            <person name="Glotzer D."/>
            <person name="Gorecki P."/>
            <person name="Heitman J."/>
            <person name="Hesse C."/>
            <person name="Hori C."/>
            <person name="Igarashi K."/>
            <person name="Jurgens J.A."/>
            <person name="Kallen N."/>
            <person name="Kersten P."/>
            <person name="Kohler A."/>
            <person name="Kuees U."/>
            <person name="Kumar T.K.A."/>
            <person name="Kuo A."/>
            <person name="LaButti K."/>
            <person name="Larrondo L.F."/>
            <person name="Lindquist E."/>
            <person name="Ling A."/>
            <person name="Lombard V."/>
            <person name="Lucas S."/>
            <person name="Lundell T."/>
            <person name="Martin R."/>
            <person name="McLaughlin D.J."/>
            <person name="Morgenstern I."/>
            <person name="Morin E."/>
            <person name="Murat C."/>
            <person name="Nagy L.G."/>
            <person name="Nolan M."/>
            <person name="Ohm R.A."/>
            <person name="Patyshakuliyeva A."/>
            <person name="Rokas A."/>
            <person name="Ruiz-Duenas F.J."/>
            <person name="Sabat G."/>
            <person name="Salamov A."/>
            <person name="Samejima M."/>
            <person name="Schmutz J."/>
            <person name="Slot J.C."/>
            <person name="St John F."/>
            <person name="Stenlid J."/>
            <person name="Sun H."/>
            <person name="Sun S."/>
            <person name="Syed K."/>
            <person name="Tsang A."/>
            <person name="Wiebenga A."/>
            <person name="Young D."/>
            <person name="Pisabarro A."/>
            <person name="Eastwood D.C."/>
            <person name="Martin F."/>
            <person name="Cullen D."/>
            <person name="Grigoriev I.V."/>
            <person name="Hibbett D.S."/>
        </authorList>
    </citation>
    <scope>NUCLEOTIDE SEQUENCE</scope>
    <source>
        <strain evidence="4">FP-58527</strain>
    </source>
</reference>
<feature type="transmembrane region" description="Helical" evidence="2">
    <location>
        <begin position="19"/>
        <end position="36"/>
    </location>
</feature>
<keyword evidence="2" id="KW-1133">Transmembrane helix</keyword>
<keyword evidence="2" id="KW-0812">Transmembrane</keyword>
<sequence>MNHPFCLPGPFPSKGKDDFFVVFVGTSLLVFATSRGRSIRSGLMKSTRTRKRARRNAALGNRRVHEEC</sequence>
<proteinExistence type="predicted"/>
<evidence type="ECO:0000313" key="4">
    <source>
        <dbReference type="Proteomes" id="UP000015241"/>
    </source>
</evidence>
<dbReference type="Proteomes" id="UP000015241">
    <property type="component" value="Unassembled WGS sequence"/>
</dbReference>
<organism evidence="3 4">
    <name type="scientific">Fomitopsis schrenkii</name>
    <name type="common">Brown rot fungus</name>
    <dbReference type="NCBI Taxonomy" id="2126942"/>
    <lineage>
        <taxon>Eukaryota</taxon>
        <taxon>Fungi</taxon>
        <taxon>Dikarya</taxon>
        <taxon>Basidiomycota</taxon>
        <taxon>Agaricomycotina</taxon>
        <taxon>Agaricomycetes</taxon>
        <taxon>Polyporales</taxon>
        <taxon>Fomitopsis</taxon>
    </lineage>
</organism>
<accession>S8F3S2</accession>
<keyword evidence="2" id="KW-0472">Membrane</keyword>
<dbReference type="AlphaFoldDB" id="S8F3S2"/>
<dbReference type="InParanoid" id="S8F3S2"/>
<evidence type="ECO:0000256" key="1">
    <source>
        <dbReference type="SAM" id="MobiDB-lite"/>
    </source>
</evidence>
<name>S8F3S2_FOMSC</name>
<feature type="region of interest" description="Disordered" evidence="1">
    <location>
        <begin position="43"/>
        <end position="68"/>
    </location>
</feature>
<evidence type="ECO:0000256" key="2">
    <source>
        <dbReference type="SAM" id="Phobius"/>
    </source>
</evidence>
<dbReference type="EMBL" id="KE504189">
    <property type="protein sequence ID" value="EPS96405.1"/>
    <property type="molecule type" value="Genomic_DNA"/>
</dbReference>
<dbReference type="HOGENOM" id="CLU_2794002_0_0_1"/>
<keyword evidence="4" id="KW-1185">Reference proteome</keyword>
<gene>
    <name evidence="3" type="ORF">FOMPIDRAFT_1025408</name>
</gene>
<protein>
    <submittedName>
        <fullName evidence="3">Uncharacterized protein</fullName>
    </submittedName>
</protein>
<evidence type="ECO:0000313" key="3">
    <source>
        <dbReference type="EMBL" id="EPS96405.1"/>
    </source>
</evidence>